<evidence type="ECO:0000313" key="2">
    <source>
        <dbReference type="Proteomes" id="UP001164250"/>
    </source>
</evidence>
<evidence type="ECO:0000313" key="1">
    <source>
        <dbReference type="EMBL" id="KAJ0097444.1"/>
    </source>
</evidence>
<protein>
    <submittedName>
        <fullName evidence="1">Uncharacterized protein</fullName>
    </submittedName>
</protein>
<name>A0ACC1BF07_9ROSI</name>
<gene>
    <name evidence="1" type="ORF">Patl1_28284</name>
</gene>
<keyword evidence="2" id="KW-1185">Reference proteome</keyword>
<accession>A0ACC1BF07</accession>
<comment type="caution">
    <text evidence="1">The sequence shown here is derived from an EMBL/GenBank/DDBJ whole genome shotgun (WGS) entry which is preliminary data.</text>
</comment>
<proteinExistence type="predicted"/>
<dbReference type="EMBL" id="CM047901">
    <property type="protein sequence ID" value="KAJ0097444.1"/>
    <property type="molecule type" value="Genomic_DNA"/>
</dbReference>
<organism evidence="1 2">
    <name type="scientific">Pistacia atlantica</name>
    <dbReference type="NCBI Taxonomy" id="434234"/>
    <lineage>
        <taxon>Eukaryota</taxon>
        <taxon>Viridiplantae</taxon>
        <taxon>Streptophyta</taxon>
        <taxon>Embryophyta</taxon>
        <taxon>Tracheophyta</taxon>
        <taxon>Spermatophyta</taxon>
        <taxon>Magnoliopsida</taxon>
        <taxon>eudicotyledons</taxon>
        <taxon>Gunneridae</taxon>
        <taxon>Pentapetalae</taxon>
        <taxon>rosids</taxon>
        <taxon>malvids</taxon>
        <taxon>Sapindales</taxon>
        <taxon>Anacardiaceae</taxon>
        <taxon>Pistacia</taxon>
    </lineage>
</organism>
<sequence length="55" mass="6108">MQEEPKLAANAFSSPIQCPSLHFIGESDFLKQGGTTLLESFVDPKRPLCTKTWLV</sequence>
<reference evidence="2" key="1">
    <citation type="journal article" date="2023" name="G3 (Bethesda)">
        <title>Genome assembly and association tests identify interacting loci associated with vigor, precocity, and sex in interspecific pistachio rootstocks.</title>
        <authorList>
            <person name="Palmer W."/>
            <person name="Jacygrad E."/>
            <person name="Sagayaradj S."/>
            <person name="Cavanaugh K."/>
            <person name="Han R."/>
            <person name="Bertier L."/>
            <person name="Beede B."/>
            <person name="Kafkas S."/>
            <person name="Golino D."/>
            <person name="Preece J."/>
            <person name="Michelmore R."/>
        </authorList>
    </citation>
    <scope>NUCLEOTIDE SEQUENCE [LARGE SCALE GENOMIC DNA]</scope>
</reference>
<dbReference type="Proteomes" id="UP001164250">
    <property type="component" value="Chromosome 5"/>
</dbReference>